<dbReference type="Proteomes" id="UP000014760">
    <property type="component" value="Unassembled WGS sequence"/>
</dbReference>
<evidence type="ECO:0000313" key="3">
    <source>
        <dbReference type="EnsemblMetazoa" id="CapteP201376"/>
    </source>
</evidence>
<dbReference type="Gene3D" id="1.20.140.150">
    <property type="match status" value="1"/>
</dbReference>
<dbReference type="EnsemblMetazoa" id="CapteT201376">
    <property type="protein sequence ID" value="CapteP201376"/>
    <property type="gene ID" value="CapteG201376"/>
</dbReference>
<feature type="transmembrane region" description="Helical" evidence="1">
    <location>
        <begin position="6"/>
        <end position="29"/>
    </location>
</feature>
<evidence type="ECO:0000313" key="2">
    <source>
        <dbReference type="EMBL" id="ELT93157.1"/>
    </source>
</evidence>
<gene>
    <name evidence="2" type="ORF">CAPTEDRAFT_201376</name>
</gene>
<keyword evidence="1" id="KW-1133">Transmembrane helix</keyword>
<sequence length="289" mass="32390">MDWHNPLIACVLFLVGGAFFVTSIAVPAWSYNSQNERIGIWDLCYREGQQQCYSSDYTLEKQPNLEQTHSLDVHVALNKNCTVSQCKTIGVQVCNYLIIDLDLNSSVVKIMKIIPHSVHRKLHSCNASNNGVKGNCPFWSPILRLASENLCQPISWSSELGRYFENRMGNQSLREKCSTIGIAIFAIFVKTFSNINDLTWGGALLIVTSIFILVSGLFGVIVIKTATDETETTRSHKYSAKTPLVCLLQSQNYAYSNEAFKYHDNMTLLKPATANGHGNTRPLHQMSYL</sequence>
<keyword evidence="4" id="KW-1185">Reference proteome</keyword>
<dbReference type="EMBL" id="AMQN01002662">
    <property type="status" value="NOT_ANNOTATED_CDS"/>
    <property type="molecule type" value="Genomic_DNA"/>
</dbReference>
<evidence type="ECO:0000256" key="1">
    <source>
        <dbReference type="SAM" id="Phobius"/>
    </source>
</evidence>
<evidence type="ECO:0000313" key="4">
    <source>
        <dbReference type="Proteomes" id="UP000014760"/>
    </source>
</evidence>
<accession>R7TI49</accession>
<protein>
    <submittedName>
        <fullName evidence="2 3">Uncharacterized protein</fullName>
    </submittedName>
</protein>
<organism evidence="2">
    <name type="scientific">Capitella teleta</name>
    <name type="common">Polychaete worm</name>
    <dbReference type="NCBI Taxonomy" id="283909"/>
    <lineage>
        <taxon>Eukaryota</taxon>
        <taxon>Metazoa</taxon>
        <taxon>Spiralia</taxon>
        <taxon>Lophotrochozoa</taxon>
        <taxon>Annelida</taxon>
        <taxon>Polychaeta</taxon>
        <taxon>Sedentaria</taxon>
        <taxon>Scolecida</taxon>
        <taxon>Capitellidae</taxon>
        <taxon>Capitella</taxon>
    </lineage>
</organism>
<proteinExistence type="predicted"/>
<dbReference type="HOGENOM" id="CLU_963929_0_0_1"/>
<dbReference type="AlphaFoldDB" id="R7TI49"/>
<name>R7TI49_CAPTE</name>
<keyword evidence="1" id="KW-0472">Membrane</keyword>
<reference evidence="2 4" key="2">
    <citation type="journal article" date="2013" name="Nature">
        <title>Insights into bilaterian evolution from three spiralian genomes.</title>
        <authorList>
            <person name="Simakov O."/>
            <person name="Marletaz F."/>
            <person name="Cho S.J."/>
            <person name="Edsinger-Gonzales E."/>
            <person name="Havlak P."/>
            <person name="Hellsten U."/>
            <person name="Kuo D.H."/>
            <person name="Larsson T."/>
            <person name="Lv J."/>
            <person name="Arendt D."/>
            <person name="Savage R."/>
            <person name="Osoegawa K."/>
            <person name="de Jong P."/>
            <person name="Grimwood J."/>
            <person name="Chapman J.A."/>
            <person name="Shapiro H."/>
            <person name="Aerts A."/>
            <person name="Otillar R.P."/>
            <person name="Terry A.Y."/>
            <person name="Boore J.L."/>
            <person name="Grigoriev I.V."/>
            <person name="Lindberg D.R."/>
            <person name="Seaver E.C."/>
            <person name="Weisblat D.A."/>
            <person name="Putnam N.H."/>
            <person name="Rokhsar D.S."/>
        </authorList>
    </citation>
    <scope>NUCLEOTIDE SEQUENCE</scope>
    <source>
        <strain evidence="2 4">I ESC-2004</strain>
    </source>
</reference>
<feature type="transmembrane region" description="Helical" evidence="1">
    <location>
        <begin position="201"/>
        <end position="223"/>
    </location>
</feature>
<keyword evidence="1" id="KW-0812">Transmembrane</keyword>
<reference evidence="4" key="1">
    <citation type="submission" date="2012-12" db="EMBL/GenBank/DDBJ databases">
        <authorList>
            <person name="Hellsten U."/>
            <person name="Grimwood J."/>
            <person name="Chapman J.A."/>
            <person name="Shapiro H."/>
            <person name="Aerts A."/>
            <person name="Otillar R.P."/>
            <person name="Terry A.Y."/>
            <person name="Boore J.L."/>
            <person name="Simakov O."/>
            <person name="Marletaz F."/>
            <person name="Cho S.-J."/>
            <person name="Edsinger-Gonzales E."/>
            <person name="Havlak P."/>
            <person name="Kuo D.-H."/>
            <person name="Larsson T."/>
            <person name="Lv J."/>
            <person name="Arendt D."/>
            <person name="Savage R."/>
            <person name="Osoegawa K."/>
            <person name="de Jong P."/>
            <person name="Lindberg D.R."/>
            <person name="Seaver E.C."/>
            <person name="Weisblat D.A."/>
            <person name="Putnam N.H."/>
            <person name="Grigoriev I.V."/>
            <person name="Rokhsar D.S."/>
        </authorList>
    </citation>
    <scope>NUCLEOTIDE SEQUENCE</scope>
    <source>
        <strain evidence="4">I ESC-2004</strain>
    </source>
</reference>
<dbReference type="EMBL" id="KB309853">
    <property type="protein sequence ID" value="ELT93157.1"/>
    <property type="molecule type" value="Genomic_DNA"/>
</dbReference>
<reference evidence="3" key="3">
    <citation type="submission" date="2015-06" db="UniProtKB">
        <authorList>
            <consortium name="EnsemblMetazoa"/>
        </authorList>
    </citation>
    <scope>IDENTIFICATION</scope>
</reference>